<dbReference type="Pfam" id="PF08530">
    <property type="entry name" value="PepX_C"/>
    <property type="match status" value="1"/>
</dbReference>
<protein>
    <submittedName>
        <fullName evidence="4">CocE/NonD family hydrolase</fullName>
    </submittedName>
</protein>
<dbReference type="Pfam" id="PF02129">
    <property type="entry name" value="Peptidase_S15"/>
    <property type="match status" value="1"/>
</dbReference>
<evidence type="ECO:0000259" key="3">
    <source>
        <dbReference type="SMART" id="SM00939"/>
    </source>
</evidence>
<dbReference type="InterPro" id="IPR013736">
    <property type="entry name" value="Xaa-Pro_dipept_C"/>
</dbReference>
<organism evidence="4 5">
    <name type="scientific">Pseudonocardia zijingensis</name>
    <dbReference type="NCBI Taxonomy" id="153376"/>
    <lineage>
        <taxon>Bacteria</taxon>
        <taxon>Bacillati</taxon>
        <taxon>Actinomycetota</taxon>
        <taxon>Actinomycetes</taxon>
        <taxon>Pseudonocardiales</taxon>
        <taxon>Pseudonocardiaceae</taxon>
        <taxon>Pseudonocardia</taxon>
    </lineage>
</organism>
<keyword evidence="5" id="KW-1185">Reference proteome</keyword>
<sequence length="572" mass="60541">MIIDPRRRLQSRYVPAGDGVRLAVDVWLPVERIAAGEAVGAVVRTTRYHRAGVDGGDGDDPNRAEAELWLAAGIAFVVADARGTGASFGARSAELGEREIADYGELIDWVAAWPWSNGRVGAYGTSYEGQAAELVARLGNPHLVAVAALFSPHDPYRELFHPGGVATAGRFAGWMRECRRKDGVPAEEVPLPPVKPVDGPDGRALLAEAVAEHQANTDVHALMYRVPFRDDRVDGLDWASTTPAAASEAIAATGVPFLVRVGWVDGAFVAGALTRFAGLPNHQTVEIGPWGHGGRTRADPLRPTGPIDADGQDRRLVEFFTRHLAGDAAPPPAGRGSLSFSTLGTDRWHTVQSWPPGDLDLGVRRLYPGADGELADVAGPATPVRYAVDPTSSTGPTNRWLAGEIGQGAAYPDRRNADATLLTFTSAPLGADFHVLGFPVATLQLATTGSDGVVYVYLELVDPDGAVTYLTEGCLRFLHRATTGPPDPTNLGVPRTFARADRLPVEPGETLDLTVALLPVSALLRAGHRLRVAIAGNDASCFTHYGPPGETFTLTLGGSTHLDLPVVTPPTA</sequence>
<dbReference type="InterPro" id="IPR000383">
    <property type="entry name" value="Xaa-Pro-like_dom"/>
</dbReference>
<dbReference type="GO" id="GO:0016787">
    <property type="term" value="F:hydrolase activity"/>
    <property type="evidence" value="ECO:0007669"/>
    <property type="project" value="UniProtKB-KW"/>
</dbReference>
<dbReference type="InterPro" id="IPR008979">
    <property type="entry name" value="Galactose-bd-like_sf"/>
</dbReference>
<dbReference type="SUPFAM" id="SSF49785">
    <property type="entry name" value="Galactose-binding domain-like"/>
    <property type="match status" value="1"/>
</dbReference>
<keyword evidence="1 4" id="KW-0378">Hydrolase</keyword>
<dbReference type="InterPro" id="IPR005674">
    <property type="entry name" value="CocE/Ser_esterase"/>
</dbReference>
<dbReference type="NCBIfam" id="TIGR00976">
    <property type="entry name" value="CocE_NonD"/>
    <property type="match status" value="1"/>
</dbReference>
<dbReference type="EMBL" id="BAAAHP010000049">
    <property type="protein sequence ID" value="GAA0930312.1"/>
    <property type="molecule type" value="Genomic_DNA"/>
</dbReference>
<comment type="caution">
    <text evidence="4">The sequence shown here is derived from an EMBL/GenBank/DDBJ whole genome shotgun (WGS) entry which is preliminary data.</text>
</comment>
<evidence type="ECO:0000256" key="1">
    <source>
        <dbReference type="ARBA" id="ARBA00022801"/>
    </source>
</evidence>
<dbReference type="RefSeq" id="WP_343940774.1">
    <property type="nucleotide sequence ID" value="NZ_BAAAHP010000049.1"/>
</dbReference>
<gene>
    <name evidence="4" type="ORF">GCM10009559_17630</name>
</gene>
<dbReference type="SUPFAM" id="SSF53474">
    <property type="entry name" value="alpha/beta-Hydrolases"/>
    <property type="match status" value="1"/>
</dbReference>
<evidence type="ECO:0000313" key="4">
    <source>
        <dbReference type="EMBL" id="GAA0930312.1"/>
    </source>
</evidence>
<evidence type="ECO:0000313" key="5">
    <source>
        <dbReference type="Proteomes" id="UP001499967"/>
    </source>
</evidence>
<dbReference type="Gene3D" id="3.40.50.1820">
    <property type="entry name" value="alpha/beta hydrolase"/>
    <property type="match status" value="1"/>
</dbReference>
<dbReference type="SMART" id="SM00939">
    <property type="entry name" value="PepX_C"/>
    <property type="match status" value="1"/>
</dbReference>
<evidence type="ECO:0000256" key="2">
    <source>
        <dbReference type="SAM" id="MobiDB-lite"/>
    </source>
</evidence>
<dbReference type="Gene3D" id="1.10.3020.10">
    <property type="entry name" value="alpha-amino acid ester hydrolase ( Helical cap domain)"/>
    <property type="match status" value="1"/>
</dbReference>
<reference evidence="4 5" key="1">
    <citation type="journal article" date="2019" name="Int. J. Syst. Evol. Microbiol.">
        <title>The Global Catalogue of Microorganisms (GCM) 10K type strain sequencing project: providing services to taxonomists for standard genome sequencing and annotation.</title>
        <authorList>
            <consortium name="The Broad Institute Genomics Platform"/>
            <consortium name="The Broad Institute Genome Sequencing Center for Infectious Disease"/>
            <person name="Wu L."/>
            <person name="Ma J."/>
        </authorList>
    </citation>
    <scope>NUCLEOTIDE SEQUENCE [LARGE SCALE GENOMIC DNA]</scope>
    <source>
        <strain evidence="4 5">JCM 11117</strain>
    </source>
</reference>
<accession>A0ABN1PM85</accession>
<feature type="domain" description="Xaa-Pro dipeptidyl-peptidase C-terminal" evidence="3">
    <location>
        <begin position="317"/>
        <end position="562"/>
    </location>
</feature>
<feature type="region of interest" description="Disordered" evidence="2">
    <location>
        <begin position="287"/>
        <end position="310"/>
    </location>
</feature>
<proteinExistence type="predicted"/>
<dbReference type="Proteomes" id="UP001499967">
    <property type="component" value="Unassembled WGS sequence"/>
</dbReference>
<name>A0ABN1PM85_9PSEU</name>
<dbReference type="Gene3D" id="2.60.120.260">
    <property type="entry name" value="Galactose-binding domain-like"/>
    <property type="match status" value="1"/>
</dbReference>
<dbReference type="InterPro" id="IPR029058">
    <property type="entry name" value="AB_hydrolase_fold"/>
</dbReference>